<evidence type="ECO:0000313" key="2">
    <source>
        <dbReference type="EMBL" id="GHB80646.1"/>
    </source>
</evidence>
<organism evidence="2 3">
    <name type="scientific">Persicitalea jodogahamensis</name>
    <dbReference type="NCBI Taxonomy" id="402147"/>
    <lineage>
        <taxon>Bacteria</taxon>
        <taxon>Pseudomonadati</taxon>
        <taxon>Bacteroidota</taxon>
        <taxon>Cytophagia</taxon>
        <taxon>Cytophagales</taxon>
        <taxon>Spirosomataceae</taxon>
        <taxon>Persicitalea</taxon>
    </lineage>
</organism>
<comment type="caution">
    <text evidence="2">The sequence shown here is derived from an EMBL/GenBank/DDBJ whole genome shotgun (WGS) entry which is preliminary data.</text>
</comment>
<dbReference type="AlphaFoldDB" id="A0A8J3D9X2"/>
<reference evidence="2 3" key="1">
    <citation type="journal article" date="2014" name="Int. J. Syst. Evol. Microbiol.">
        <title>Complete genome sequence of Corynebacterium casei LMG S-19264T (=DSM 44701T), isolated from a smear-ripened cheese.</title>
        <authorList>
            <consortium name="US DOE Joint Genome Institute (JGI-PGF)"/>
            <person name="Walter F."/>
            <person name="Albersmeier A."/>
            <person name="Kalinowski J."/>
            <person name="Ruckert C."/>
        </authorList>
    </citation>
    <scope>NUCLEOTIDE SEQUENCE [LARGE SCALE GENOMIC DNA]</scope>
    <source>
        <strain evidence="2 3">KCTC 12866</strain>
    </source>
</reference>
<dbReference type="EMBL" id="BMXF01000004">
    <property type="protein sequence ID" value="GHB80646.1"/>
    <property type="molecule type" value="Genomic_DNA"/>
</dbReference>
<dbReference type="Proteomes" id="UP000598271">
    <property type="component" value="Unassembled WGS sequence"/>
</dbReference>
<gene>
    <name evidence="2" type="ORF">GCM10007390_38820</name>
</gene>
<evidence type="ECO:0008006" key="4">
    <source>
        <dbReference type="Google" id="ProtNLM"/>
    </source>
</evidence>
<keyword evidence="3" id="KW-1185">Reference proteome</keyword>
<dbReference type="RefSeq" id="WP_189566322.1">
    <property type="nucleotide sequence ID" value="NZ_BMXF01000004.1"/>
</dbReference>
<protein>
    <recommendedName>
        <fullName evidence="4">MerR family transcriptional regulator</fullName>
    </recommendedName>
</protein>
<feature type="coiled-coil region" evidence="1">
    <location>
        <begin position="71"/>
        <end position="98"/>
    </location>
</feature>
<sequence>MNTNDLVPVTVLCMHYKIEMSFFYSLEEVGLINLESIEETKFIPSESIGEIEKIIRLQQDLNLNLEAIDVVFNLLNKVSVLQDELQSARNRLQIYERNEYI</sequence>
<dbReference type="Gene3D" id="1.10.1660.10">
    <property type="match status" value="1"/>
</dbReference>
<accession>A0A8J3D9X2</accession>
<proteinExistence type="predicted"/>
<dbReference type="Pfam" id="PF13591">
    <property type="entry name" value="MerR_2"/>
    <property type="match status" value="1"/>
</dbReference>
<name>A0A8J3D9X2_9BACT</name>
<evidence type="ECO:0000313" key="3">
    <source>
        <dbReference type="Proteomes" id="UP000598271"/>
    </source>
</evidence>
<evidence type="ECO:0000256" key="1">
    <source>
        <dbReference type="SAM" id="Coils"/>
    </source>
</evidence>
<keyword evidence="1" id="KW-0175">Coiled coil</keyword>